<dbReference type="InterPro" id="IPR008538">
    <property type="entry name" value="Uma2"/>
</dbReference>
<keyword evidence="3" id="KW-1185">Reference proteome</keyword>
<accession>A0ABT2ENX6</accession>
<dbReference type="EMBL" id="JANUCP010000003">
    <property type="protein sequence ID" value="MCS3919560.1"/>
    <property type="molecule type" value="Genomic_DNA"/>
</dbReference>
<organism evidence="2 3">
    <name type="scientific">Candidatus Fervidibacter sacchari</name>
    <dbReference type="NCBI Taxonomy" id="1448929"/>
    <lineage>
        <taxon>Bacteria</taxon>
        <taxon>Candidatus Fervidibacterota</taxon>
        <taxon>Candidatus Fervidibacter</taxon>
    </lineage>
</organism>
<comment type="caution">
    <text evidence="2">The sequence shown here is derived from an EMBL/GenBank/DDBJ whole genome shotgun (WGS) entry which is preliminary data.</text>
</comment>
<evidence type="ECO:0000313" key="2">
    <source>
        <dbReference type="EMBL" id="MCS3919560.1"/>
    </source>
</evidence>
<reference evidence="2 3" key="1">
    <citation type="submission" date="2022-08" db="EMBL/GenBank/DDBJ databases">
        <title>Bacterial and archaeal communities from various locations to study Microbial Dark Matter (Phase II).</title>
        <authorList>
            <person name="Stepanauskas R."/>
        </authorList>
    </citation>
    <scope>NUCLEOTIDE SEQUENCE [LARGE SCALE GENOMIC DNA]</scope>
    <source>
        <strain evidence="2 3">PD1</strain>
    </source>
</reference>
<dbReference type="Pfam" id="PF05685">
    <property type="entry name" value="Uma2"/>
    <property type="match status" value="1"/>
</dbReference>
<dbReference type="PANTHER" id="PTHR34107:SF4">
    <property type="entry name" value="SLL1222 PROTEIN"/>
    <property type="match status" value="1"/>
</dbReference>
<dbReference type="CDD" id="cd06260">
    <property type="entry name" value="DUF820-like"/>
    <property type="match status" value="1"/>
</dbReference>
<dbReference type="RefSeq" id="WP_259096095.1">
    <property type="nucleotide sequence ID" value="NZ_CP130454.1"/>
</dbReference>
<name>A0ABT2ENX6_9BACT</name>
<keyword evidence="2" id="KW-0540">Nuclease</keyword>
<keyword evidence="2" id="KW-0255">Endonuclease</keyword>
<dbReference type="InterPro" id="IPR011335">
    <property type="entry name" value="Restrct_endonuc-II-like"/>
</dbReference>
<dbReference type="PANTHER" id="PTHR34107">
    <property type="entry name" value="SLL0198 PROTEIN-RELATED"/>
    <property type="match status" value="1"/>
</dbReference>
<dbReference type="InterPro" id="IPR012296">
    <property type="entry name" value="Nuclease_put_TT1808"/>
</dbReference>
<dbReference type="SUPFAM" id="SSF52980">
    <property type="entry name" value="Restriction endonuclease-like"/>
    <property type="match status" value="1"/>
</dbReference>
<dbReference type="Proteomes" id="UP001204798">
    <property type="component" value="Unassembled WGS sequence"/>
</dbReference>
<evidence type="ECO:0000313" key="3">
    <source>
        <dbReference type="Proteomes" id="UP001204798"/>
    </source>
</evidence>
<proteinExistence type="predicted"/>
<protein>
    <submittedName>
        <fullName evidence="2">Uma2 family endonuclease</fullName>
    </submittedName>
</protein>
<dbReference type="Gene3D" id="3.90.1570.10">
    <property type="entry name" value="tt1808, chain A"/>
    <property type="match status" value="1"/>
</dbReference>
<dbReference type="GO" id="GO:0004519">
    <property type="term" value="F:endonuclease activity"/>
    <property type="evidence" value="ECO:0007669"/>
    <property type="project" value="UniProtKB-KW"/>
</dbReference>
<evidence type="ECO:0000259" key="1">
    <source>
        <dbReference type="Pfam" id="PF05685"/>
    </source>
</evidence>
<feature type="domain" description="Putative restriction endonuclease" evidence="1">
    <location>
        <begin position="16"/>
        <end position="183"/>
    </location>
</feature>
<sequence length="188" mass="21452">MAEVKQRPKRIPMSREEFEKLPEGPPFYDYIGGEAIEVNRPTGRHQDIVGIVWYALRSFLGERKLGRVWFDIDVLLPIGDTVGPDIVVLLSEHLDRYDEQKGDIIGVPDLVIEVSSPSTAEYDRVEKMQVYHQAGVPWVWMIDQDSLAVEEFQWTPEGYLRVSAVKGGDDFRPKLFPELVLNLKALLG</sequence>
<gene>
    <name evidence="2" type="ORF">M2350_001973</name>
</gene>
<keyword evidence="2" id="KW-0378">Hydrolase</keyword>